<evidence type="ECO:0000313" key="3">
    <source>
        <dbReference type="EMBL" id="KAK0628787.1"/>
    </source>
</evidence>
<protein>
    <submittedName>
        <fullName evidence="3">Uncharacterized protein</fullName>
    </submittedName>
</protein>
<feature type="transmembrane region" description="Helical" evidence="2">
    <location>
        <begin position="675"/>
        <end position="697"/>
    </location>
</feature>
<accession>A0AA39X7K4</accession>
<reference evidence="3" key="1">
    <citation type="submission" date="2023-06" db="EMBL/GenBank/DDBJ databases">
        <title>Genome-scale phylogeny and comparative genomics of the fungal order Sordariales.</title>
        <authorList>
            <consortium name="Lawrence Berkeley National Laboratory"/>
            <person name="Hensen N."/>
            <person name="Bonometti L."/>
            <person name="Westerberg I."/>
            <person name="Brannstrom I.O."/>
            <person name="Guillou S."/>
            <person name="Cros-Aarteil S."/>
            <person name="Calhoun S."/>
            <person name="Haridas S."/>
            <person name="Kuo A."/>
            <person name="Mondo S."/>
            <person name="Pangilinan J."/>
            <person name="Riley R."/>
            <person name="LaButti K."/>
            <person name="Andreopoulos B."/>
            <person name="Lipzen A."/>
            <person name="Chen C."/>
            <person name="Yanf M."/>
            <person name="Daum C."/>
            <person name="Ng V."/>
            <person name="Clum A."/>
            <person name="Steindorff A."/>
            <person name="Ohm R."/>
            <person name="Martin F."/>
            <person name="Silar P."/>
            <person name="Natvig D."/>
            <person name="Lalanne C."/>
            <person name="Gautier V."/>
            <person name="Ament-velasquez S.L."/>
            <person name="Kruys A."/>
            <person name="Hutchinson M.I."/>
            <person name="Powell A.J."/>
            <person name="Barry K."/>
            <person name="Miller A.N."/>
            <person name="Grigoriev I.V."/>
            <person name="Debuchy R."/>
            <person name="Gladieux P."/>
            <person name="Thoren M.H."/>
            <person name="Johannesson H."/>
        </authorList>
    </citation>
    <scope>NUCLEOTIDE SEQUENCE</scope>
    <source>
        <strain evidence="3">SMH3391-2</strain>
    </source>
</reference>
<proteinExistence type="predicted"/>
<feature type="transmembrane region" description="Helical" evidence="2">
    <location>
        <begin position="543"/>
        <end position="572"/>
    </location>
</feature>
<dbReference type="AlphaFoldDB" id="A0AA39X7K4"/>
<keyword evidence="2" id="KW-1133">Transmembrane helix</keyword>
<organism evidence="3 4">
    <name type="scientific">Bombardia bombarda</name>
    <dbReference type="NCBI Taxonomy" id="252184"/>
    <lineage>
        <taxon>Eukaryota</taxon>
        <taxon>Fungi</taxon>
        <taxon>Dikarya</taxon>
        <taxon>Ascomycota</taxon>
        <taxon>Pezizomycotina</taxon>
        <taxon>Sordariomycetes</taxon>
        <taxon>Sordariomycetidae</taxon>
        <taxon>Sordariales</taxon>
        <taxon>Lasiosphaeriaceae</taxon>
        <taxon>Bombardia</taxon>
    </lineage>
</organism>
<keyword evidence="2" id="KW-0812">Transmembrane</keyword>
<evidence type="ECO:0000256" key="1">
    <source>
        <dbReference type="SAM" id="MobiDB-lite"/>
    </source>
</evidence>
<feature type="transmembrane region" description="Helical" evidence="2">
    <location>
        <begin position="133"/>
        <end position="152"/>
    </location>
</feature>
<evidence type="ECO:0000313" key="4">
    <source>
        <dbReference type="Proteomes" id="UP001174934"/>
    </source>
</evidence>
<name>A0AA39X7K4_9PEZI</name>
<dbReference type="EMBL" id="JAULSR010000002">
    <property type="protein sequence ID" value="KAK0628787.1"/>
    <property type="molecule type" value="Genomic_DNA"/>
</dbReference>
<feature type="transmembrane region" description="Helical" evidence="2">
    <location>
        <begin position="346"/>
        <end position="365"/>
    </location>
</feature>
<feature type="transmembrane region" description="Helical" evidence="2">
    <location>
        <begin position="609"/>
        <end position="636"/>
    </location>
</feature>
<comment type="caution">
    <text evidence="3">The sequence shown here is derived from an EMBL/GenBank/DDBJ whole genome shotgun (WGS) entry which is preliminary data.</text>
</comment>
<keyword evidence="4" id="KW-1185">Reference proteome</keyword>
<evidence type="ECO:0000256" key="2">
    <source>
        <dbReference type="SAM" id="Phobius"/>
    </source>
</evidence>
<feature type="region of interest" description="Disordered" evidence="1">
    <location>
        <begin position="430"/>
        <end position="470"/>
    </location>
</feature>
<gene>
    <name evidence="3" type="ORF">B0T17DRAFT_614660</name>
</gene>
<sequence>MAIILQASTGRCAETPRNSSTMLAQIYEPRLANLPQNPADFNPILGGQNQGVCCSLVVNESMVVKDGVLKLRPNQTVYCATIEDLERFPRFPCGATYNGTLDGPPQSFWIGYPWCNRRCGGWQAVKPSNFARWLKPLIAFILPSIVFCLIIPRRRRLHLPAALFSSRSLTVGDALLFALKVPLASLMVALDIAVWLSVVFSLAGPIITSCIYEALLDARLMNFLDASVKKNSLTVQERAHILLVILIGNLDGVAWMPSKLLVQSLPADSIRTRFGSAAAALRMRQMSMADPLSPLSGSLSPMSGSLSSNTPVLFHAAPVGIMPQNASSSSTTPASDKLQSLLKSQYSFGSAVGAPVLFYIAAFIWSVREVYDDLGSYITAHQLAFGMFWMTIPHVALAACLPLAGNNPSTWHALVIEQTSNNDRVLLTNQTPFGPPTTTTTTTTISINAGGNSTLTSSGSSSSNSSSSSSSRLAITSSWKVIAAGVGEKEPSEDTTSTTTAAYKVAWVWNRGSNKAKWISKLVDEYGYLRPIRHDVLEGRFGSYLWVSGVSAFVLILVPILFGTLLILQVLWLLDWSFWKRNDQGAVKTFEEQQHLLPPPALTWSEYLWYFWFLLASSLGLFTSVGGTISILTGLYSNCICLIQAKHWWDRNTNPDALMFFGSATREQLYYANMWWLSAGIVSAVFMVVVAYTGWWYQHSLRLRFRDLVAKIDHVDELNLKEGERPGLVVASS</sequence>
<keyword evidence="2" id="KW-0472">Membrane</keyword>
<feature type="compositionally biased region" description="Low complexity" evidence="1">
    <location>
        <begin position="437"/>
        <end position="470"/>
    </location>
</feature>
<dbReference type="Proteomes" id="UP001174934">
    <property type="component" value="Unassembled WGS sequence"/>
</dbReference>
<feature type="transmembrane region" description="Helical" evidence="2">
    <location>
        <begin position="164"/>
        <end position="186"/>
    </location>
</feature>
<feature type="transmembrane region" description="Helical" evidence="2">
    <location>
        <begin position="192"/>
        <end position="215"/>
    </location>
</feature>
<feature type="transmembrane region" description="Helical" evidence="2">
    <location>
        <begin position="385"/>
        <end position="404"/>
    </location>
</feature>